<keyword evidence="12" id="KW-1185">Reference proteome</keyword>
<feature type="transmembrane region" description="Helical" evidence="9">
    <location>
        <begin position="54"/>
        <end position="78"/>
    </location>
</feature>
<dbReference type="Pfam" id="PF07730">
    <property type="entry name" value="HisKA_3"/>
    <property type="match status" value="1"/>
</dbReference>
<dbReference type="AlphaFoldDB" id="D7WDS2"/>
<dbReference type="eggNOG" id="COG4585">
    <property type="taxonomic scope" value="Bacteria"/>
</dbReference>
<keyword evidence="9" id="KW-1133">Transmembrane helix</keyword>
<dbReference type="HOGENOM" id="CLU_000445_20_15_11"/>
<evidence type="ECO:0000259" key="10">
    <source>
        <dbReference type="Pfam" id="PF07730"/>
    </source>
</evidence>
<keyword evidence="5" id="KW-0547">Nucleotide-binding</keyword>
<keyword evidence="9" id="KW-0472">Membrane</keyword>
<evidence type="ECO:0000256" key="4">
    <source>
        <dbReference type="ARBA" id="ARBA00022679"/>
    </source>
</evidence>
<feature type="transmembrane region" description="Helical" evidence="9">
    <location>
        <begin position="118"/>
        <end position="140"/>
    </location>
</feature>
<dbReference type="InterPro" id="IPR011712">
    <property type="entry name" value="Sig_transdc_His_kin_sub3_dim/P"/>
</dbReference>
<dbReference type="GO" id="GO:0016020">
    <property type="term" value="C:membrane"/>
    <property type="evidence" value="ECO:0007669"/>
    <property type="project" value="InterPro"/>
</dbReference>
<dbReference type="STRING" id="585529.HMPREF0291_11960"/>
<evidence type="ECO:0000313" key="12">
    <source>
        <dbReference type="Proteomes" id="UP000004208"/>
    </source>
</evidence>
<keyword evidence="6 11" id="KW-0418">Kinase</keyword>
<evidence type="ECO:0000313" key="11">
    <source>
        <dbReference type="EMBL" id="EFK54303.1"/>
    </source>
</evidence>
<reference evidence="11" key="1">
    <citation type="submission" date="2010-06" db="EMBL/GenBank/DDBJ databases">
        <authorList>
            <person name="Muzny D."/>
            <person name="Qin X."/>
            <person name="Buhay C."/>
            <person name="Dugan-Rocha S."/>
            <person name="Ding Y."/>
            <person name="Chen G."/>
            <person name="Hawes A."/>
            <person name="Holder M."/>
            <person name="Jhangiani S."/>
            <person name="Johnson A."/>
            <person name="Khan Z."/>
            <person name="Li Z."/>
            <person name="Liu W."/>
            <person name="Liu X."/>
            <person name="Perez L."/>
            <person name="Shen H."/>
            <person name="Wang Q."/>
            <person name="Watt J."/>
            <person name="Xi L."/>
            <person name="Xin Y."/>
            <person name="Zhou J."/>
            <person name="Deng J."/>
            <person name="Jiang H."/>
            <person name="Liu Y."/>
            <person name="Qu J."/>
            <person name="Song X.-Z."/>
            <person name="Zhang L."/>
            <person name="Villasana D."/>
            <person name="Johnson A."/>
            <person name="Liu J."/>
            <person name="Liyanage D."/>
            <person name="Lorensuhewa L."/>
            <person name="Robinson T."/>
            <person name="Song A."/>
            <person name="Song B.-B."/>
            <person name="Dinh H."/>
            <person name="Thornton R."/>
            <person name="Coyle M."/>
            <person name="Francisco L."/>
            <person name="Jackson L."/>
            <person name="Javaid M."/>
            <person name="Korchina V."/>
            <person name="Kovar C."/>
            <person name="Mata R."/>
            <person name="Mathew T."/>
            <person name="Ngo R."/>
            <person name="Nguyen L."/>
            <person name="Nguyen N."/>
            <person name="Okwuonu G."/>
            <person name="Ongeri F."/>
            <person name="Pham C."/>
            <person name="Simmons D."/>
            <person name="Wilczek-Boney K."/>
            <person name="Hale W."/>
            <person name="Jakkamsetti A."/>
            <person name="Pham P."/>
            <person name="Ruth R."/>
            <person name="San Lucas F."/>
            <person name="Warren J."/>
            <person name="Zhang J."/>
            <person name="Zhao Z."/>
            <person name="Zhou C."/>
            <person name="Zhu D."/>
            <person name="Lee S."/>
            <person name="Bess C."/>
            <person name="Blankenburg K."/>
            <person name="Forbes L."/>
            <person name="Fu Q."/>
            <person name="Gubbala S."/>
            <person name="Hirani K."/>
            <person name="Jayaseelan J.C."/>
            <person name="Lara F."/>
            <person name="Munidasa M."/>
            <person name="Palculict T."/>
            <person name="Patil S."/>
            <person name="Pu L.-L."/>
            <person name="Saada N."/>
            <person name="Tang L."/>
            <person name="Weissenberger G."/>
            <person name="Zhu Y."/>
            <person name="Hemphill L."/>
            <person name="Shang Y."/>
            <person name="Youmans B."/>
            <person name="Ayvaz T."/>
            <person name="Ross M."/>
            <person name="Santibanez J."/>
            <person name="Aqrawi P."/>
            <person name="Gross S."/>
            <person name="Joshi V."/>
            <person name="Fowler G."/>
            <person name="Nazareth L."/>
            <person name="Reid J."/>
            <person name="Worley K."/>
            <person name="Petrosino J."/>
            <person name="Highlander S."/>
            <person name="Gibbs R."/>
        </authorList>
    </citation>
    <scope>NUCLEOTIDE SEQUENCE [LARGE SCALE GENOMIC DNA]</scope>
    <source>
        <strain evidence="11">ATCC 33030</strain>
    </source>
</reference>
<evidence type="ECO:0000256" key="1">
    <source>
        <dbReference type="ARBA" id="ARBA00000085"/>
    </source>
</evidence>
<organism evidence="11 12">
    <name type="scientific">Corynebacterium genitalium ATCC 33030</name>
    <dbReference type="NCBI Taxonomy" id="585529"/>
    <lineage>
        <taxon>Bacteria</taxon>
        <taxon>Bacillati</taxon>
        <taxon>Actinomycetota</taxon>
        <taxon>Actinomycetes</taxon>
        <taxon>Mycobacteriales</taxon>
        <taxon>Corynebacteriaceae</taxon>
        <taxon>Corynebacterium</taxon>
    </lineage>
</organism>
<accession>D7WDS2</accession>
<keyword evidence="4" id="KW-0808">Transferase</keyword>
<dbReference type="EMBL" id="ACLJ02000003">
    <property type="protein sequence ID" value="EFK54303.1"/>
    <property type="molecule type" value="Genomic_DNA"/>
</dbReference>
<keyword evidence="7" id="KW-0067">ATP-binding</keyword>
<proteinExistence type="predicted"/>
<dbReference type="EC" id="2.7.13.3" evidence="2"/>
<evidence type="ECO:0000256" key="6">
    <source>
        <dbReference type="ARBA" id="ARBA00022777"/>
    </source>
</evidence>
<dbReference type="CDD" id="cd16917">
    <property type="entry name" value="HATPase_UhpB-NarQ-NarX-like"/>
    <property type="match status" value="1"/>
</dbReference>
<dbReference type="PANTHER" id="PTHR24421:SF10">
    <property type="entry name" value="NITRATE_NITRITE SENSOR PROTEIN NARQ"/>
    <property type="match status" value="1"/>
</dbReference>
<evidence type="ECO:0000256" key="5">
    <source>
        <dbReference type="ARBA" id="ARBA00022741"/>
    </source>
</evidence>
<dbReference type="PANTHER" id="PTHR24421">
    <property type="entry name" value="NITRATE/NITRITE SENSOR PROTEIN NARX-RELATED"/>
    <property type="match status" value="1"/>
</dbReference>
<sequence length="374" mass="39944">MFVPSLGATVFQAVELFIAGRRGASAVLVAGVLCVAALVVLRQRVDAGTARVRGALVLCILASLTMIVANVMAVPLMMMALTVLIVDVSLLAGIVAWVLFGVFLLVLGWWFGIEDGGLLGNLVSTQLLTGFGIALGAALADLERRRVEATSLAAEVQRGAVVEKELVLAQERQRAARELHDGLGHSLTLVGMSLEYADRMHGRDPEGAMEQVRSARALTVEALDEMRLWVRALNPVRSDQLRGREALDAIAESFRGTGVVVGLDVDEPFPNLGHAGDLLVLRFVQEGLTNALRHSNARVIEVEATACGDTIQVAVTNRVPPEVTQLDDGPLPEGFGLRSLRERAEDLGGTVMAHAEDGQVRLVLTLPYQEAAVS</sequence>
<feature type="transmembrane region" description="Helical" evidence="9">
    <location>
        <begin position="90"/>
        <end position="111"/>
    </location>
</feature>
<dbReference type="GO" id="GO:0005524">
    <property type="term" value="F:ATP binding"/>
    <property type="evidence" value="ECO:0007669"/>
    <property type="project" value="UniProtKB-KW"/>
</dbReference>
<evidence type="ECO:0000256" key="9">
    <source>
        <dbReference type="SAM" id="Phobius"/>
    </source>
</evidence>
<gene>
    <name evidence="11" type="ORF">HMPREF0291_11960</name>
</gene>
<dbReference type="SUPFAM" id="SSF55874">
    <property type="entry name" value="ATPase domain of HSP90 chaperone/DNA topoisomerase II/histidine kinase"/>
    <property type="match status" value="1"/>
</dbReference>
<feature type="transmembrane region" description="Helical" evidence="9">
    <location>
        <begin position="23"/>
        <end position="42"/>
    </location>
</feature>
<dbReference type="InterPro" id="IPR050482">
    <property type="entry name" value="Sensor_HK_TwoCompSys"/>
</dbReference>
<keyword evidence="8" id="KW-0902">Two-component regulatory system</keyword>
<dbReference type="Gene3D" id="1.20.5.1930">
    <property type="match status" value="1"/>
</dbReference>
<dbReference type="InterPro" id="IPR036890">
    <property type="entry name" value="HATPase_C_sf"/>
</dbReference>
<keyword evidence="3" id="KW-0597">Phosphoprotein</keyword>
<name>D7WDS2_9CORY</name>
<dbReference type="GO" id="GO:0000155">
    <property type="term" value="F:phosphorelay sensor kinase activity"/>
    <property type="evidence" value="ECO:0007669"/>
    <property type="project" value="InterPro"/>
</dbReference>
<dbReference type="Proteomes" id="UP000004208">
    <property type="component" value="Unassembled WGS sequence"/>
</dbReference>
<dbReference type="Gene3D" id="3.30.565.10">
    <property type="entry name" value="Histidine kinase-like ATPase, C-terminal domain"/>
    <property type="match status" value="1"/>
</dbReference>
<evidence type="ECO:0000256" key="2">
    <source>
        <dbReference type="ARBA" id="ARBA00012438"/>
    </source>
</evidence>
<keyword evidence="9" id="KW-0812">Transmembrane</keyword>
<protein>
    <recommendedName>
        <fullName evidence="2">histidine kinase</fullName>
        <ecNumber evidence="2">2.7.13.3</ecNumber>
    </recommendedName>
</protein>
<evidence type="ECO:0000256" key="3">
    <source>
        <dbReference type="ARBA" id="ARBA00022553"/>
    </source>
</evidence>
<feature type="domain" description="Signal transduction histidine kinase subgroup 3 dimerisation and phosphoacceptor" evidence="10">
    <location>
        <begin position="171"/>
        <end position="236"/>
    </location>
</feature>
<evidence type="ECO:0000256" key="7">
    <source>
        <dbReference type="ARBA" id="ARBA00022840"/>
    </source>
</evidence>
<dbReference type="GO" id="GO:0046983">
    <property type="term" value="F:protein dimerization activity"/>
    <property type="evidence" value="ECO:0007669"/>
    <property type="project" value="InterPro"/>
</dbReference>
<evidence type="ECO:0000256" key="8">
    <source>
        <dbReference type="ARBA" id="ARBA00023012"/>
    </source>
</evidence>
<comment type="caution">
    <text evidence="11">The sequence shown here is derived from an EMBL/GenBank/DDBJ whole genome shotgun (WGS) entry which is preliminary data.</text>
</comment>
<comment type="catalytic activity">
    <reaction evidence="1">
        <text>ATP + protein L-histidine = ADP + protein N-phospho-L-histidine.</text>
        <dbReference type="EC" id="2.7.13.3"/>
    </reaction>
</comment>